<dbReference type="SUPFAM" id="SSF57850">
    <property type="entry name" value="RING/U-box"/>
    <property type="match status" value="1"/>
</dbReference>
<dbReference type="SUPFAM" id="SSF49265">
    <property type="entry name" value="Fibronectin type III"/>
    <property type="match status" value="1"/>
</dbReference>
<dbReference type="PANTHER" id="PTHR25462:SF306">
    <property type="entry name" value="TRIPARTITE MOTIF CONTAINING 9"/>
    <property type="match status" value="1"/>
</dbReference>
<dbReference type="PROSITE" id="PS50089">
    <property type="entry name" value="ZF_RING_2"/>
    <property type="match status" value="1"/>
</dbReference>
<dbReference type="Gene3D" id="2.60.40.10">
    <property type="entry name" value="Immunoglobulins"/>
    <property type="match status" value="2"/>
</dbReference>
<dbReference type="InterPro" id="IPR017907">
    <property type="entry name" value="Znf_RING_CS"/>
</dbReference>
<evidence type="ECO:0000259" key="5">
    <source>
        <dbReference type="PROSITE" id="PS50089"/>
    </source>
</evidence>
<dbReference type="PROSITE" id="PS00518">
    <property type="entry name" value="ZF_RING_1"/>
    <property type="match status" value="1"/>
</dbReference>
<dbReference type="InterPro" id="IPR013783">
    <property type="entry name" value="Ig-like_fold"/>
</dbReference>
<dbReference type="PANTHER" id="PTHR25462">
    <property type="entry name" value="BONUS, ISOFORM C-RELATED"/>
    <property type="match status" value="1"/>
</dbReference>
<evidence type="ECO:0000256" key="3">
    <source>
        <dbReference type="ARBA" id="ARBA00022833"/>
    </source>
</evidence>
<comment type="caution">
    <text evidence="7">The sequence shown here is derived from an EMBL/GenBank/DDBJ whole genome shotgun (WGS) entry which is preliminary data.</text>
</comment>
<dbReference type="Gene3D" id="3.30.40.10">
    <property type="entry name" value="Zinc/RING finger domain, C3HC4 (zinc finger)"/>
    <property type="match status" value="1"/>
</dbReference>
<evidence type="ECO:0000256" key="4">
    <source>
        <dbReference type="PROSITE-ProRule" id="PRU00175"/>
    </source>
</evidence>
<proteinExistence type="predicted"/>
<evidence type="ECO:0000313" key="7">
    <source>
        <dbReference type="EMBL" id="KAL3879533.1"/>
    </source>
</evidence>
<dbReference type="InterPro" id="IPR013083">
    <property type="entry name" value="Znf_RING/FYVE/PHD"/>
</dbReference>
<organism evidence="7 8">
    <name type="scientific">Sinanodonta woodiana</name>
    <name type="common">Chinese pond mussel</name>
    <name type="synonym">Anodonta woodiana</name>
    <dbReference type="NCBI Taxonomy" id="1069815"/>
    <lineage>
        <taxon>Eukaryota</taxon>
        <taxon>Metazoa</taxon>
        <taxon>Spiralia</taxon>
        <taxon>Lophotrochozoa</taxon>
        <taxon>Mollusca</taxon>
        <taxon>Bivalvia</taxon>
        <taxon>Autobranchia</taxon>
        <taxon>Heteroconchia</taxon>
        <taxon>Palaeoheterodonta</taxon>
        <taxon>Unionida</taxon>
        <taxon>Unionoidea</taxon>
        <taxon>Unionidae</taxon>
        <taxon>Unioninae</taxon>
        <taxon>Sinanodonta</taxon>
    </lineage>
</organism>
<dbReference type="InterPro" id="IPR047153">
    <property type="entry name" value="TRIM45/56/19-like"/>
</dbReference>
<dbReference type="InterPro" id="IPR027370">
    <property type="entry name" value="Znf-RING_euk"/>
</dbReference>
<dbReference type="InterPro" id="IPR003961">
    <property type="entry name" value="FN3_dom"/>
</dbReference>
<evidence type="ECO:0000256" key="2">
    <source>
        <dbReference type="ARBA" id="ARBA00022771"/>
    </source>
</evidence>
<evidence type="ECO:0000256" key="1">
    <source>
        <dbReference type="ARBA" id="ARBA00022723"/>
    </source>
</evidence>
<keyword evidence="2 4" id="KW-0863">Zinc-finger</keyword>
<evidence type="ECO:0000259" key="6">
    <source>
        <dbReference type="PROSITE" id="PS50853"/>
    </source>
</evidence>
<feature type="domain" description="RING-type" evidence="5">
    <location>
        <begin position="12"/>
        <end position="57"/>
    </location>
</feature>
<accession>A0ABD3X3H2</accession>
<feature type="domain" description="Fibronectin type-III" evidence="6">
    <location>
        <begin position="529"/>
        <end position="622"/>
    </location>
</feature>
<name>A0ABD3X3H2_SINWO</name>
<gene>
    <name evidence="7" type="ORF">ACJMK2_031827</name>
</gene>
<keyword evidence="8" id="KW-1185">Reference proteome</keyword>
<dbReference type="InterPro" id="IPR001841">
    <property type="entry name" value="Znf_RING"/>
</dbReference>
<dbReference type="InterPro" id="IPR036116">
    <property type="entry name" value="FN3_sf"/>
</dbReference>
<dbReference type="Pfam" id="PF13445">
    <property type="entry name" value="zf-RING_UBOX"/>
    <property type="match status" value="1"/>
</dbReference>
<dbReference type="GO" id="GO:0008270">
    <property type="term" value="F:zinc ion binding"/>
    <property type="evidence" value="ECO:0007669"/>
    <property type="project" value="UniProtKB-KW"/>
</dbReference>
<protein>
    <submittedName>
        <fullName evidence="7">Uncharacterized protein</fullName>
    </submittedName>
</protein>
<feature type="domain" description="Fibronectin type-III" evidence="6">
    <location>
        <begin position="417"/>
        <end position="505"/>
    </location>
</feature>
<dbReference type="Proteomes" id="UP001634394">
    <property type="component" value="Unassembled WGS sequence"/>
</dbReference>
<dbReference type="AlphaFoldDB" id="A0ABD3X3H2"/>
<keyword evidence="1" id="KW-0479">Metal-binding</keyword>
<sequence length="837" mass="96087">MATANIEEELTCSICLELYKDPRLLPCHHSICKSCLIALRSKQENDSDTWLHCPSCRHLFEAKDEAHIESLPKNFTLASIVCKFRESVKGDNVFECDVCEDDKKGRAIKKCLQCQLNYCRVCLEHLHPKTGVLASHKLVHIIDAYGAEHKEEEFSPTFQPSVSEIQSVDTLNCDRLKRERYCMSCDEICTEGDQSSIDGIHEHHVTTELRSAVKQKREEVKYILARLLDEDRGLAKGVADLTSLIDTIRKKVEGKKIELVQRFGELTDEVERRKLTAENRMEEEMKRCITSLECRLYELEDDKAKTKTKIAEVSELSSLTKEDARQFLIKVKELQNEIEPITEDHIQRATTETECDLLLRSEQLMNEIISDATCDICPSERRLLVRGTNICHIIHHRFVNKFPYSDLADIDTASEHVPMEIHVTSFQLEGTVSADVEWVATQSVDHYEVSYFCDPREIILQRGIAENRCRLSTIKCDSEYTVRVTACLSNGKSSFDSATFKTDPKVKVQKRINIGLLYFDTKPAIIDIPPRRVKMAIKVTTIQKAGTMSADVKWTAKYEPCEYEVFYYCNPDEIVVLKNIAENRCMLTNLRWDSTYTVKVTTALQDGTSVFNEKIFKTDLQVKCIQMAVSMVYNKKIEMLNSCNEFKASNRINQGVVYQRLGKFSGIVLTPALVEDVQFWTMNIELSIFEEGANNQIYFDFGIIPNISLEHCYTLRYNRAAYSCSVIQKKGGPIHLVFNNCSISVGNSYVLPLELCQRAHFCYGFLYNFLNDQFAVVDCLSQDVLHVFNHAEFSYIRPIFAVCPYHTETKMRVKIKLDHEHATNEDVSSWMQKISQF</sequence>
<evidence type="ECO:0000313" key="8">
    <source>
        <dbReference type="Proteomes" id="UP001634394"/>
    </source>
</evidence>
<dbReference type="PROSITE" id="PS50853">
    <property type="entry name" value="FN3"/>
    <property type="match status" value="2"/>
</dbReference>
<keyword evidence="3" id="KW-0862">Zinc</keyword>
<reference evidence="7 8" key="1">
    <citation type="submission" date="2024-11" db="EMBL/GenBank/DDBJ databases">
        <title>Chromosome-level genome assembly of the freshwater bivalve Anodonta woodiana.</title>
        <authorList>
            <person name="Chen X."/>
        </authorList>
    </citation>
    <scope>NUCLEOTIDE SEQUENCE [LARGE SCALE GENOMIC DNA]</scope>
    <source>
        <strain evidence="7">MN2024</strain>
        <tissue evidence="7">Gills</tissue>
    </source>
</reference>
<dbReference type="Gene3D" id="4.10.830.40">
    <property type="match status" value="1"/>
</dbReference>
<dbReference type="SMART" id="SM00184">
    <property type="entry name" value="RING"/>
    <property type="match status" value="2"/>
</dbReference>
<dbReference type="EMBL" id="JBJQND010000004">
    <property type="protein sequence ID" value="KAL3879533.1"/>
    <property type="molecule type" value="Genomic_DNA"/>
</dbReference>